<dbReference type="EMBL" id="CAJNVT010000018">
    <property type="protein sequence ID" value="CAF2742515.1"/>
    <property type="molecule type" value="Genomic_DNA"/>
</dbReference>
<dbReference type="OrthoDB" id="427368at2759"/>
<comment type="caution">
    <text evidence="1">The sequence shown here is derived from an EMBL/GenBank/DDBJ whole genome shotgun (WGS) entry which is preliminary data.</text>
</comment>
<dbReference type="Proteomes" id="UP000675881">
    <property type="component" value="Unassembled WGS sequence"/>
</dbReference>
<name>A0A817FBB9_LEPSM</name>
<gene>
    <name evidence="1" type="ORF">LSAA_118</name>
</gene>
<evidence type="ECO:0000313" key="1">
    <source>
        <dbReference type="EMBL" id="CAF2742515.1"/>
    </source>
</evidence>
<keyword evidence="2" id="KW-1185">Reference proteome</keyword>
<reference evidence="1" key="1">
    <citation type="submission" date="2021-02" db="EMBL/GenBank/DDBJ databases">
        <authorList>
            <person name="Bekaert M."/>
        </authorList>
    </citation>
    <scope>NUCLEOTIDE SEQUENCE</scope>
    <source>
        <strain evidence="1">IoA-00</strain>
    </source>
</reference>
<proteinExistence type="predicted"/>
<protein>
    <submittedName>
        <fullName evidence="1">(salmon louse) hypothetical protein</fullName>
    </submittedName>
</protein>
<evidence type="ECO:0000313" key="2">
    <source>
        <dbReference type="Proteomes" id="UP000675881"/>
    </source>
</evidence>
<sequence length="131" mass="15025">MHAQNSLIGIDWNSGYKHGIVTLAFEDGSNPKVDINENNQLDSYPYLRVIDSLEYFFHVNKSNFKVNLRIVTSHVQMSESVDIFGSFDRHLLIQSGSIIDEHFSHKDTVTSVIKIDEFTFASISLDKYRIL</sequence>
<dbReference type="AlphaFoldDB" id="A0A817FBB9"/>
<accession>A0A817FBB9</accession>
<organism evidence="1 2">
    <name type="scientific">Lepeophtheirus salmonis</name>
    <name type="common">Salmon louse</name>
    <name type="synonym">Caligus salmonis</name>
    <dbReference type="NCBI Taxonomy" id="72036"/>
    <lineage>
        <taxon>Eukaryota</taxon>
        <taxon>Metazoa</taxon>
        <taxon>Ecdysozoa</taxon>
        <taxon>Arthropoda</taxon>
        <taxon>Crustacea</taxon>
        <taxon>Multicrustacea</taxon>
        <taxon>Hexanauplia</taxon>
        <taxon>Copepoda</taxon>
        <taxon>Siphonostomatoida</taxon>
        <taxon>Caligidae</taxon>
        <taxon>Lepeophtheirus</taxon>
    </lineage>
</organism>